<feature type="transmembrane region" description="Helical" evidence="6">
    <location>
        <begin position="434"/>
        <end position="451"/>
    </location>
</feature>
<dbReference type="EMBL" id="LBXO01000067">
    <property type="protein sequence ID" value="KKR31256.1"/>
    <property type="molecule type" value="Genomic_DNA"/>
</dbReference>
<dbReference type="Pfam" id="PF04932">
    <property type="entry name" value="Wzy_C"/>
    <property type="match status" value="1"/>
</dbReference>
<evidence type="ECO:0000256" key="2">
    <source>
        <dbReference type="ARBA" id="ARBA00022692"/>
    </source>
</evidence>
<dbReference type="PROSITE" id="PS50005">
    <property type="entry name" value="TPR"/>
    <property type="match status" value="1"/>
</dbReference>
<dbReference type="PANTHER" id="PTHR37422:SF13">
    <property type="entry name" value="LIPOPOLYSACCHARIDE BIOSYNTHESIS PROTEIN PA4999-RELATED"/>
    <property type="match status" value="1"/>
</dbReference>
<dbReference type="GO" id="GO:0005737">
    <property type="term" value="C:cytoplasm"/>
    <property type="evidence" value="ECO:0007669"/>
    <property type="project" value="UniProtKB-ARBA"/>
</dbReference>
<protein>
    <recommendedName>
        <fullName evidence="7">O-antigen ligase-related domain-containing protein</fullName>
    </recommendedName>
</protein>
<dbReference type="Pfam" id="PF09295">
    <property type="entry name" value="ChAPs"/>
    <property type="match status" value="1"/>
</dbReference>
<keyword evidence="2 6" id="KW-0812">Transmembrane</keyword>
<dbReference type="PANTHER" id="PTHR37422">
    <property type="entry name" value="TEICHURONIC ACID BIOSYNTHESIS PROTEIN TUAE"/>
    <property type="match status" value="1"/>
</dbReference>
<evidence type="ECO:0000259" key="7">
    <source>
        <dbReference type="Pfam" id="PF04932"/>
    </source>
</evidence>
<dbReference type="GO" id="GO:0032991">
    <property type="term" value="C:protein-containing complex"/>
    <property type="evidence" value="ECO:0007669"/>
    <property type="project" value="UniProtKB-ARBA"/>
</dbReference>
<feature type="transmembrane region" description="Helical" evidence="6">
    <location>
        <begin position="38"/>
        <end position="56"/>
    </location>
</feature>
<evidence type="ECO:0000313" key="9">
    <source>
        <dbReference type="Proteomes" id="UP000034137"/>
    </source>
</evidence>
<evidence type="ECO:0000313" key="8">
    <source>
        <dbReference type="EMBL" id="KKR31256.1"/>
    </source>
</evidence>
<comment type="caution">
    <text evidence="8">The sequence shown here is derived from an EMBL/GenBank/DDBJ whole genome shotgun (WGS) entry which is preliminary data.</text>
</comment>
<sequence length="738" mass="84020">MSLKTYLNILKGGIFLSFLSIFFVFDHLLFPYITSKQIPFNILIEVLAVFWLAFIIKFPSYRPQKSWITFGLIGFMAVLILTSITGVDFNMSFWGNIERMLGVFHLLHFLVFYLIIITVMRSWEDWRNLLMVSVVAATLQTLFVIFKVNFGTLGNTSYISGQMIFNIFFALILFFRQKNIGLRSFYVVAILLMLQATKIASTRGAFIGLGLSIVTMFFMLAMFNDNKKIKYGSLGVVAAFVIFIALIFSNADSSWVRNNGLFNRITQINFQTGTFQTRLVSWRSAIKDFPNHPFLGTGYGNYAITFDKHFDPIFYNFTASETYFDHAHNNILDLLSTTGAIGLTVYLLIFVATLYYLISGFRAGKIKLSEFIILIGLIVAYFVQNIVLFDSFITYLSLMVMLSFVYWLSVDENFFAETSGKVKQIFKGNDSREFYTLIIAGLIMLAVAYQYNIKPLKMLSGTIDGQIVAAQGSSIIEIIKTYKQALIYDTVLDRDSRKSLVQLAMQRSELFSDLDKESANQAFNYIIEQAEKNVAYNPKDSFNLMMLSQMYNLAASHNTADKEKFIYYSSRAEEAINKTIEATPRRIPVYFIKAQIYLLRGDKTKAAEIVKMASEFNTKYPDSYCQLARIYFYDDKEEQGNEAMDKCVELGGAGQLGSIEQLKEVLNRYLRSKDLNKALMVLQQITQVEPNVGKNWASLAEVYRQMGDNAEAIKAAEKAIQVDPSLRAGGEEFINSLK</sequence>
<dbReference type="InterPro" id="IPR019734">
    <property type="entry name" value="TPR_rpt"/>
</dbReference>
<feature type="repeat" description="TPR" evidence="5">
    <location>
        <begin position="693"/>
        <end position="726"/>
    </location>
</feature>
<feature type="transmembrane region" description="Helical" evidence="6">
    <location>
        <begin position="12"/>
        <end position="32"/>
    </location>
</feature>
<evidence type="ECO:0000256" key="1">
    <source>
        <dbReference type="ARBA" id="ARBA00004141"/>
    </source>
</evidence>
<evidence type="ECO:0000256" key="4">
    <source>
        <dbReference type="ARBA" id="ARBA00023136"/>
    </source>
</evidence>
<feature type="transmembrane region" description="Helical" evidence="6">
    <location>
        <begin position="99"/>
        <end position="117"/>
    </location>
</feature>
<feature type="transmembrane region" description="Helical" evidence="6">
    <location>
        <begin position="395"/>
        <end position="414"/>
    </location>
</feature>
<feature type="transmembrane region" description="Helical" evidence="6">
    <location>
        <begin position="129"/>
        <end position="146"/>
    </location>
</feature>
<keyword evidence="3 6" id="KW-1133">Transmembrane helix</keyword>
<dbReference type="SUPFAM" id="SSF48452">
    <property type="entry name" value="TPR-like"/>
    <property type="match status" value="1"/>
</dbReference>
<feature type="domain" description="O-antigen ligase-related" evidence="7">
    <location>
        <begin position="189"/>
        <end position="347"/>
    </location>
</feature>
<feature type="transmembrane region" description="Helical" evidence="6">
    <location>
        <begin position="339"/>
        <end position="358"/>
    </location>
</feature>
<accession>A0A0G0Q1N4</accession>
<dbReference type="InterPro" id="IPR007016">
    <property type="entry name" value="O-antigen_ligase-rel_domated"/>
</dbReference>
<feature type="transmembrane region" description="Helical" evidence="6">
    <location>
        <begin position="182"/>
        <end position="200"/>
    </location>
</feature>
<dbReference type="SMART" id="SM00028">
    <property type="entry name" value="TPR"/>
    <property type="match status" value="2"/>
</dbReference>
<dbReference type="InterPro" id="IPR011990">
    <property type="entry name" value="TPR-like_helical_dom_sf"/>
</dbReference>
<name>A0A0G0Q1N4_9BACT</name>
<feature type="transmembrane region" description="Helical" evidence="6">
    <location>
        <begin position="370"/>
        <end position="389"/>
    </location>
</feature>
<evidence type="ECO:0000256" key="3">
    <source>
        <dbReference type="ARBA" id="ARBA00022989"/>
    </source>
</evidence>
<feature type="transmembrane region" description="Helical" evidence="6">
    <location>
        <begin position="158"/>
        <end position="175"/>
    </location>
</feature>
<comment type="subcellular location">
    <subcellularLocation>
        <location evidence="1">Membrane</location>
        <topology evidence="1">Multi-pass membrane protein</topology>
    </subcellularLocation>
</comment>
<proteinExistence type="predicted"/>
<dbReference type="InterPro" id="IPR051533">
    <property type="entry name" value="WaaL-like"/>
</dbReference>
<feature type="transmembrane region" description="Helical" evidence="6">
    <location>
        <begin position="206"/>
        <end position="224"/>
    </location>
</feature>
<dbReference type="Proteomes" id="UP000034137">
    <property type="component" value="Unassembled WGS sequence"/>
</dbReference>
<dbReference type="AlphaFoldDB" id="A0A0G0Q1N4"/>
<evidence type="ECO:0000256" key="6">
    <source>
        <dbReference type="SAM" id="Phobius"/>
    </source>
</evidence>
<keyword evidence="4 6" id="KW-0472">Membrane</keyword>
<gene>
    <name evidence="8" type="ORF">UT64_C0067G0001</name>
</gene>
<organism evidence="8 9">
    <name type="scientific">Candidatus Falkowbacteria bacterium GW2011_GWF2_39_8</name>
    <dbReference type="NCBI Taxonomy" id="1618642"/>
    <lineage>
        <taxon>Bacteria</taxon>
        <taxon>Candidatus Falkowiibacteriota</taxon>
    </lineage>
</organism>
<feature type="transmembrane region" description="Helical" evidence="6">
    <location>
        <begin position="231"/>
        <end position="251"/>
    </location>
</feature>
<dbReference type="GO" id="GO:0012505">
    <property type="term" value="C:endomembrane system"/>
    <property type="evidence" value="ECO:0007669"/>
    <property type="project" value="UniProtKB-ARBA"/>
</dbReference>
<dbReference type="GO" id="GO:0016192">
    <property type="term" value="P:vesicle-mediated transport"/>
    <property type="evidence" value="ECO:0007669"/>
    <property type="project" value="UniProtKB-ARBA"/>
</dbReference>
<keyword evidence="5" id="KW-0802">TPR repeat</keyword>
<dbReference type="InterPro" id="IPR015374">
    <property type="entry name" value="ChAPs"/>
</dbReference>
<dbReference type="GO" id="GO:0016020">
    <property type="term" value="C:membrane"/>
    <property type="evidence" value="ECO:0007669"/>
    <property type="project" value="UniProtKB-SubCell"/>
</dbReference>
<reference evidence="8 9" key="1">
    <citation type="journal article" date="2015" name="Nature">
        <title>rRNA introns, odd ribosomes, and small enigmatic genomes across a large radiation of phyla.</title>
        <authorList>
            <person name="Brown C.T."/>
            <person name="Hug L.A."/>
            <person name="Thomas B.C."/>
            <person name="Sharon I."/>
            <person name="Castelle C.J."/>
            <person name="Singh A."/>
            <person name="Wilkins M.J."/>
            <person name="Williams K.H."/>
            <person name="Banfield J.F."/>
        </authorList>
    </citation>
    <scope>NUCLEOTIDE SEQUENCE [LARGE SCALE GENOMIC DNA]</scope>
</reference>
<dbReference type="Gene3D" id="1.25.40.10">
    <property type="entry name" value="Tetratricopeptide repeat domain"/>
    <property type="match status" value="2"/>
</dbReference>
<evidence type="ECO:0000256" key="5">
    <source>
        <dbReference type="PROSITE-ProRule" id="PRU00339"/>
    </source>
</evidence>
<feature type="transmembrane region" description="Helical" evidence="6">
    <location>
        <begin position="68"/>
        <end position="87"/>
    </location>
</feature>